<evidence type="ECO:0000256" key="5">
    <source>
        <dbReference type="ARBA" id="ARBA00022801"/>
    </source>
</evidence>
<keyword evidence="3" id="KW-0858">Xylan degradation</keyword>
<dbReference type="Proteomes" id="UP000000545">
    <property type="component" value="Chromosome"/>
</dbReference>
<evidence type="ECO:0000256" key="2">
    <source>
        <dbReference type="ARBA" id="ARBA00022525"/>
    </source>
</evidence>
<comment type="subcellular location">
    <subcellularLocation>
        <location evidence="1">Secreted</location>
    </subcellularLocation>
</comment>
<protein>
    <recommendedName>
        <fullName evidence="10">Peptidase S9 prolyl oligopeptidase catalytic domain-containing protein</fullName>
    </recommendedName>
</protein>
<evidence type="ECO:0000256" key="4">
    <source>
        <dbReference type="ARBA" id="ARBA00022729"/>
    </source>
</evidence>
<proteinExistence type="predicted"/>
<evidence type="ECO:0000256" key="3">
    <source>
        <dbReference type="ARBA" id="ARBA00022651"/>
    </source>
</evidence>
<dbReference type="PATRIC" id="fig|306537.10.peg.1729"/>
<dbReference type="InterPro" id="IPR029058">
    <property type="entry name" value="AB_hydrolase_fold"/>
</dbReference>
<dbReference type="GO" id="GO:0005576">
    <property type="term" value="C:extracellular region"/>
    <property type="evidence" value="ECO:0007669"/>
    <property type="project" value="UniProtKB-SubCell"/>
</dbReference>
<evidence type="ECO:0000256" key="8">
    <source>
        <dbReference type="SAM" id="MobiDB-lite"/>
    </source>
</evidence>
<keyword evidence="9" id="KW-0812">Transmembrane</keyword>
<evidence type="ECO:0000256" key="7">
    <source>
        <dbReference type="ARBA" id="ARBA00023326"/>
    </source>
</evidence>
<organism evidence="11 12">
    <name type="scientific">Corynebacterium jeikeium (strain K411)</name>
    <dbReference type="NCBI Taxonomy" id="306537"/>
    <lineage>
        <taxon>Bacteria</taxon>
        <taxon>Bacillati</taxon>
        <taxon>Actinomycetota</taxon>
        <taxon>Actinomycetes</taxon>
        <taxon>Mycobacteriales</taxon>
        <taxon>Corynebacteriaceae</taxon>
        <taxon>Corynebacterium</taxon>
    </lineage>
</organism>
<dbReference type="OrthoDB" id="9767239at2"/>
<feature type="region of interest" description="Disordered" evidence="8">
    <location>
        <begin position="1"/>
        <end position="109"/>
    </location>
</feature>
<feature type="compositionally biased region" description="Basic and acidic residues" evidence="8">
    <location>
        <begin position="16"/>
        <end position="40"/>
    </location>
</feature>
<dbReference type="GO" id="GO:0006508">
    <property type="term" value="P:proteolysis"/>
    <property type="evidence" value="ECO:0007669"/>
    <property type="project" value="InterPro"/>
</dbReference>
<dbReference type="AlphaFoldDB" id="Q4JTH2"/>
<keyword evidence="6" id="KW-0119">Carbohydrate metabolism</keyword>
<dbReference type="PANTHER" id="PTHR38050">
    <property type="match status" value="1"/>
</dbReference>
<dbReference type="HOGENOM" id="CLU_027551_5_3_11"/>
<keyword evidence="12" id="KW-1185">Reference proteome</keyword>
<keyword evidence="2" id="KW-0964">Secreted</keyword>
<dbReference type="SUPFAM" id="SSF53474">
    <property type="entry name" value="alpha/beta-Hydrolases"/>
    <property type="match status" value="1"/>
</dbReference>
<evidence type="ECO:0000313" key="12">
    <source>
        <dbReference type="Proteomes" id="UP000000545"/>
    </source>
</evidence>
<dbReference type="eggNOG" id="COG3509">
    <property type="taxonomic scope" value="Bacteria"/>
</dbReference>
<keyword evidence="4" id="KW-0732">Signal</keyword>
<dbReference type="STRING" id="306537.jk1708"/>
<accession>Q4JTH2</accession>
<evidence type="ECO:0000256" key="6">
    <source>
        <dbReference type="ARBA" id="ARBA00023277"/>
    </source>
</evidence>
<keyword evidence="9" id="KW-1133">Transmembrane helix</keyword>
<evidence type="ECO:0000259" key="10">
    <source>
        <dbReference type="Pfam" id="PF00326"/>
    </source>
</evidence>
<dbReference type="Pfam" id="PF00326">
    <property type="entry name" value="Peptidase_S9"/>
    <property type="match status" value="1"/>
</dbReference>
<dbReference type="Gene3D" id="3.40.50.1820">
    <property type="entry name" value="alpha/beta hydrolase"/>
    <property type="match status" value="1"/>
</dbReference>
<keyword evidence="5" id="KW-0378">Hydrolase</keyword>
<dbReference type="PANTHER" id="PTHR38050:SF2">
    <property type="entry name" value="FERULOYL ESTERASE C-RELATED"/>
    <property type="match status" value="1"/>
</dbReference>
<feature type="compositionally biased region" description="Basic and acidic residues" evidence="8">
    <location>
        <begin position="464"/>
        <end position="473"/>
    </location>
</feature>
<keyword evidence="7" id="KW-0624">Polysaccharide degradation</keyword>
<reference evidence="11 12" key="1">
    <citation type="journal article" date="2005" name="J. Bacteriol.">
        <title>Complete genome sequence and analysis of the multiresistant nosocomial pathogen Corynebacterium jeikeium K411, a lipid-requiring bacterium of the human skin flora.</title>
        <authorList>
            <person name="Tauch A."/>
            <person name="Kaiser O."/>
            <person name="Hain T."/>
            <person name="Goesmann A."/>
            <person name="Weisshaar B."/>
            <person name="Albersmeier A."/>
            <person name="Bekel T."/>
            <person name="Bischoff N."/>
            <person name="Brune I."/>
            <person name="Chakraborty T."/>
            <person name="Kalinowski J."/>
            <person name="Meyer F."/>
            <person name="Rupp O."/>
            <person name="Schneiker S."/>
            <person name="Viehoever P."/>
            <person name="Puehler A."/>
        </authorList>
    </citation>
    <scope>NUCLEOTIDE SEQUENCE [LARGE SCALE GENOMIC DNA]</scope>
    <source>
        <strain evidence="11 12">K411</strain>
    </source>
</reference>
<dbReference type="GO" id="GO:0030600">
    <property type="term" value="F:feruloyl esterase activity"/>
    <property type="evidence" value="ECO:0007669"/>
    <property type="project" value="InterPro"/>
</dbReference>
<evidence type="ECO:0000256" key="1">
    <source>
        <dbReference type="ARBA" id="ARBA00004613"/>
    </source>
</evidence>
<evidence type="ECO:0000256" key="9">
    <source>
        <dbReference type="SAM" id="Phobius"/>
    </source>
</evidence>
<sequence>MTQADEPRTIVPVTRKPFDPDAPRAPRHARENSAQKDSARKERHHLAAPPQVNEQEAARLGEDSWRGSRRRRQQTPENREKGGRHRAERRSNRRVPERPSGSRPTEQQFRRRRIAATVFAAFLLLCAAGMGVAVQKITHANHEDPQAHNTVKEPADFAPTEAVAIPPAGPNVQVSPAVARIPQHFHPIREVPKAGQNKTLELKSGKRDRRYIINVPRGAQPYDKNPQANAKDQKPLPLIFAFHGYREQATQMARYTGLAGKKAIVVYPQGIGNAWEGAPYAQVKHGEDVRFVRDVLDAVSSTYQVDANRIYATGMSNGGGFVGKLACEMPDEFAAFAAVSAAYYSGTWRACAEKGADPKKPQDVRFKRGKTTPYLDIHGRKDQTIHYGGGERYEDEYLGAFEFAQLYAGRARCVGAPIATRVTDAVQRVQWPHCGQHMEVMHLAIGDAGHTWMGERTGEAGAGAEDRSRERRSNAVTATGEVAAFFEAHHR</sequence>
<name>Q4JTH2_CORJK</name>
<gene>
    <name evidence="11" type="ordered locus">jk1708</name>
</gene>
<feature type="compositionally biased region" description="Basic residues" evidence="8">
    <location>
        <begin position="82"/>
        <end position="93"/>
    </location>
</feature>
<dbReference type="GO" id="GO:0045493">
    <property type="term" value="P:xylan catabolic process"/>
    <property type="evidence" value="ECO:0007669"/>
    <property type="project" value="UniProtKB-KW"/>
</dbReference>
<keyword evidence="9" id="KW-0472">Membrane</keyword>
<feature type="compositionally biased region" description="Basic and acidic residues" evidence="8">
    <location>
        <begin position="56"/>
        <end position="66"/>
    </location>
</feature>
<feature type="region of interest" description="Disordered" evidence="8">
    <location>
        <begin position="454"/>
        <end position="474"/>
    </location>
</feature>
<dbReference type="InterPro" id="IPR043595">
    <property type="entry name" value="FaeB/C/D"/>
</dbReference>
<feature type="domain" description="Peptidase S9 prolyl oligopeptidase catalytic" evidence="10">
    <location>
        <begin position="259"/>
        <end position="343"/>
    </location>
</feature>
<dbReference type="KEGG" id="cjk:jk1708"/>
<dbReference type="InterPro" id="IPR001375">
    <property type="entry name" value="Peptidase_S9_cat"/>
</dbReference>
<evidence type="ECO:0000313" key="11">
    <source>
        <dbReference type="EMBL" id="CAI37885.1"/>
    </source>
</evidence>
<dbReference type="EMBL" id="CR931997">
    <property type="protein sequence ID" value="CAI37885.1"/>
    <property type="molecule type" value="Genomic_DNA"/>
</dbReference>
<feature type="transmembrane region" description="Helical" evidence="9">
    <location>
        <begin position="114"/>
        <end position="134"/>
    </location>
</feature>
<dbReference type="GO" id="GO:0008236">
    <property type="term" value="F:serine-type peptidase activity"/>
    <property type="evidence" value="ECO:0007669"/>
    <property type="project" value="InterPro"/>
</dbReference>